<name>A0ABS8SJX5_DATST</name>
<proteinExistence type="predicted"/>
<evidence type="ECO:0000313" key="1">
    <source>
        <dbReference type="EMBL" id="MCD7459108.1"/>
    </source>
</evidence>
<sequence>MYNLLYGLNVLAEICSTTWDLPRLTTEVLGILAEFCPTAWDLSRLHTEPFIGLPSYEVELLFVYVCLDVPQVVHNLLKNKDVY</sequence>
<keyword evidence="2" id="KW-1185">Reference proteome</keyword>
<evidence type="ECO:0000313" key="2">
    <source>
        <dbReference type="Proteomes" id="UP000823775"/>
    </source>
</evidence>
<gene>
    <name evidence="1" type="ORF">HAX54_040108</name>
</gene>
<comment type="caution">
    <text evidence="1">The sequence shown here is derived from an EMBL/GenBank/DDBJ whole genome shotgun (WGS) entry which is preliminary data.</text>
</comment>
<reference evidence="1 2" key="1">
    <citation type="journal article" date="2021" name="BMC Genomics">
        <title>Datura genome reveals duplications of psychoactive alkaloid biosynthetic genes and high mutation rate following tissue culture.</title>
        <authorList>
            <person name="Rajewski A."/>
            <person name="Carter-House D."/>
            <person name="Stajich J."/>
            <person name="Litt A."/>
        </authorList>
    </citation>
    <scope>NUCLEOTIDE SEQUENCE [LARGE SCALE GENOMIC DNA]</scope>
    <source>
        <strain evidence="1">AR-01</strain>
    </source>
</reference>
<dbReference type="EMBL" id="JACEIK010000562">
    <property type="protein sequence ID" value="MCD7459108.1"/>
    <property type="molecule type" value="Genomic_DNA"/>
</dbReference>
<dbReference type="Proteomes" id="UP000823775">
    <property type="component" value="Unassembled WGS sequence"/>
</dbReference>
<organism evidence="1 2">
    <name type="scientific">Datura stramonium</name>
    <name type="common">Jimsonweed</name>
    <name type="synonym">Common thornapple</name>
    <dbReference type="NCBI Taxonomy" id="4076"/>
    <lineage>
        <taxon>Eukaryota</taxon>
        <taxon>Viridiplantae</taxon>
        <taxon>Streptophyta</taxon>
        <taxon>Embryophyta</taxon>
        <taxon>Tracheophyta</taxon>
        <taxon>Spermatophyta</taxon>
        <taxon>Magnoliopsida</taxon>
        <taxon>eudicotyledons</taxon>
        <taxon>Gunneridae</taxon>
        <taxon>Pentapetalae</taxon>
        <taxon>asterids</taxon>
        <taxon>lamiids</taxon>
        <taxon>Solanales</taxon>
        <taxon>Solanaceae</taxon>
        <taxon>Solanoideae</taxon>
        <taxon>Datureae</taxon>
        <taxon>Datura</taxon>
    </lineage>
</organism>
<accession>A0ABS8SJX5</accession>
<protein>
    <submittedName>
        <fullName evidence="1">Uncharacterized protein</fullName>
    </submittedName>
</protein>